<proteinExistence type="predicted"/>
<keyword evidence="3" id="KW-1185">Reference proteome</keyword>
<sequence>MPPVRLQPGDRETNRKLVDQPPRLEARVKAAILLDAERGHTDEQIAQRLAISVFQVGQVVTAYLAGGLVAVGLTRTRLSGQKARRRSRLPGLVKTPGVCGSARIKDTRIPVWQLVEERKLGASAAQLLNDYRTLKARDLAAAWEYAEEHPEEIDEDIRRNAMG</sequence>
<dbReference type="InterPro" id="IPR007367">
    <property type="entry name" value="DUF433"/>
</dbReference>
<keyword evidence="2" id="KW-0614">Plasmid</keyword>
<evidence type="ECO:0008006" key="4">
    <source>
        <dbReference type="Google" id="ProtNLM"/>
    </source>
</evidence>
<keyword evidence="1" id="KW-0812">Transmembrane</keyword>
<dbReference type="EMBL" id="CP042998">
    <property type="protein sequence ID" value="QEH39280.1"/>
    <property type="molecule type" value="Genomic_DNA"/>
</dbReference>
<dbReference type="AlphaFoldDB" id="A0A5B9WHN7"/>
<protein>
    <recommendedName>
        <fullName evidence="4">DUF433 domain-containing protein</fullName>
    </recommendedName>
</protein>
<reference evidence="2 3" key="1">
    <citation type="submission" date="2019-08" db="EMBL/GenBank/DDBJ databases">
        <title>Deep-cultivation of Planctomycetes and their phenomic and genomic characterization uncovers novel biology.</title>
        <authorList>
            <person name="Wiegand S."/>
            <person name="Jogler M."/>
            <person name="Boedeker C."/>
            <person name="Pinto D."/>
            <person name="Vollmers J."/>
            <person name="Rivas-Marin E."/>
            <person name="Kohn T."/>
            <person name="Peeters S.H."/>
            <person name="Heuer A."/>
            <person name="Rast P."/>
            <person name="Oberbeckmann S."/>
            <person name="Bunk B."/>
            <person name="Jeske O."/>
            <person name="Meyerdierks A."/>
            <person name="Storesund J.E."/>
            <person name="Kallscheuer N."/>
            <person name="Luecker S."/>
            <person name="Lage O.M."/>
            <person name="Pohl T."/>
            <person name="Merkel B.J."/>
            <person name="Hornburger P."/>
            <person name="Mueller R.-W."/>
            <person name="Bruemmer F."/>
            <person name="Labrenz M."/>
            <person name="Spormann A.M."/>
            <person name="Op den Camp H."/>
            <person name="Overmann J."/>
            <person name="Amann R."/>
            <person name="Jetten M.S.M."/>
            <person name="Mascher T."/>
            <person name="Medema M.H."/>
            <person name="Devos D.P."/>
            <person name="Kaster A.-K."/>
            <person name="Ovreas L."/>
            <person name="Rohde M."/>
            <person name="Galperin M.Y."/>
            <person name="Jogler C."/>
        </authorList>
    </citation>
    <scope>NUCLEOTIDE SEQUENCE [LARGE SCALE GENOMIC DNA]</scope>
    <source>
        <strain evidence="2 3">OJF2</strain>
        <plasmid evidence="3">pojf2_1</plasmid>
    </source>
</reference>
<dbReference type="InterPro" id="IPR009057">
    <property type="entry name" value="Homeodomain-like_sf"/>
</dbReference>
<evidence type="ECO:0000313" key="3">
    <source>
        <dbReference type="Proteomes" id="UP000324233"/>
    </source>
</evidence>
<name>A0A5B9WHN7_9BACT</name>
<geneLocation type="plasmid" evidence="3">
    <name>pojf2_1</name>
</geneLocation>
<accession>A0A5B9WHN7</accession>
<evidence type="ECO:0000313" key="2">
    <source>
        <dbReference type="EMBL" id="QEH39280.1"/>
    </source>
</evidence>
<dbReference type="KEGG" id="agv:OJF2_78950"/>
<dbReference type="Gene3D" id="1.10.10.10">
    <property type="entry name" value="Winged helix-like DNA-binding domain superfamily/Winged helix DNA-binding domain"/>
    <property type="match status" value="1"/>
</dbReference>
<organism evidence="2 3">
    <name type="scientific">Aquisphaera giovannonii</name>
    <dbReference type="NCBI Taxonomy" id="406548"/>
    <lineage>
        <taxon>Bacteria</taxon>
        <taxon>Pseudomonadati</taxon>
        <taxon>Planctomycetota</taxon>
        <taxon>Planctomycetia</taxon>
        <taxon>Isosphaerales</taxon>
        <taxon>Isosphaeraceae</taxon>
        <taxon>Aquisphaera</taxon>
    </lineage>
</organism>
<dbReference type="RefSeq" id="WP_148599168.1">
    <property type="nucleotide sequence ID" value="NZ_CP042998.1"/>
</dbReference>
<dbReference type="InterPro" id="IPR036388">
    <property type="entry name" value="WH-like_DNA-bd_sf"/>
</dbReference>
<evidence type="ECO:0000256" key="1">
    <source>
        <dbReference type="SAM" id="Phobius"/>
    </source>
</evidence>
<keyword evidence="1" id="KW-1133">Transmembrane helix</keyword>
<gene>
    <name evidence="2" type="ORF">OJF2_78950</name>
</gene>
<dbReference type="PANTHER" id="PTHR34849">
    <property type="entry name" value="SSL5025 PROTEIN"/>
    <property type="match status" value="1"/>
</dbReference>
<dbReference type="Pfam" id="PF04255">
    <property type="entry name" value="DUF433"/>
    <property type="match status" value="1"/>
</dbReference>
<dbReference type="Proteomes" id="UP000324233">
    <property type="component" value="Plasmid pOJF2_1"/>
</dbReference>
<keyword evidence="1" id="KW-0472">Membrane</keyword>
<feature type="transmembrane region" description="Helical" evidence="1">
    <location>
        <begin position="60"/>
        <end position="78"/>
    </location>
</feature>
<dbReference type="PANTHER" id="PTHR34849:SF4">
    <property type="entry name" value="SLR1209 PROTEIN"/>
    <property type="match status" value="1"/>
</dbReference>
<dbReference type="OrthoDB" id="287589at2"/>
<dbReference type="SUPFAM" id="SSF46689">
    <property type="entry name" value="Homeodomain-like"/>
    <property type="match status" value="1"/>
</dbReference>